<feature type="transmembrane region" description="Helical" evidence="6">
    <location>
        <begin position="398"/>
        <end position="422"/>
    </location>
</feature>
<dbReference type="InterPro" id="IPR025857">
    <property type="entry name" value="MacB_PCD"/>
</dbReference>
<evidence type="ECO:0000256" key="6">
    <source>
        <dbReference type="SAM" id="Phobius"/>
    </source>
</evidence>
<protein>
    <submittedName>
        <fullName evidence="9">ABC transporter permease</fullName>
    </submittedName>
</protein>
<dbReference type="RefSeq" id="WP_254082224.1">
    <property type="nucleotide sequence ID" value="NZ_JAHESE010000001.1"/>
</dbReference>
<reference evidence="9 10" key="1">
    <citation type="submission" date="2021-05" db="EMBL/GenBank/DDBJ databases">
        <title>A Polyphasic approach of four new species of the genus Ohtaekwangia: Ohtaekwangia histidinii sp. nov., Ohtaekwangia cretensis sp. nov., Ohtaekwangia indiensis sp. nov., Ohtaekwangia reichenbachii sp. nov. from diverse environment.</title>
        <authorList>
            <person name="Octaviana S."/>
        </authorList>
    </citation>
    <scope>NUCLEOTIDE SEQUENCE [LARGE SCALE GENOMIC DNA]</scope>
    <source>
        <strain evidence="9 10">PWU5</strain>
    </source>
</reference>
<dbReference type="Proteomes" id="UP001319080">
    <property type="component" value="Unassembled WGS sequence"/>
</dbReference>
<dbReference type="GO" id="GO:0022857">
    <property type="term" value="F:transmembrane transporter activity"/>
    <property type="evidence" value="ECO:0007669"/>
    <property type="project" value="TreeGrafter"/>
</dbReference>
<comment type="subcellular location">
    <subcellularLocation>
        <location evidence="1">Cell membrane</location>
        <topology evidence="1">Multi-pass membrane protein</topology>
    </subcellularLocation>
</comment>
<dbReference type="InterPro" id="IPR050250">
    <property type="entry name" value="Macrolide_Exporter_MacB"/>
</dbReference>
<evidence type="ECO:0000256" key="1">
    <source>
        <dbReference type="ARBA" id="ARBA00004651"/>
    </source>
</evidence>
<evidence type="ECO:0000256" key="4">
    <source>
        <dbReference type="ARBA" id="ARBA00022989"/>
    </source>
</evidence>
<dbReference type="Pfam" id="PF02687">
    <property type="entry name" value="FtsX"/>
    <property type="match status" value="2"/>
</dbReference>
<name>A0AAP2GMP1_9BACT</name>
<dbReference type="EMBL" id="JAHESE010000001">
    <property type="protein sequence ID" value="MBT1706631.1"/>
    <property type="molecule type" value="Genomic_DNA"/>
</dbReference>
<feature type="domain" description="ABC3 transporter permease C-terminal" evidence="7">
    <location>
        <begin position="704"/>
        <end position="817"/>
    </location>
</feature>
<proteinExistence type="predicted"/>
<evidence type="ECO:0000256" key="5">
    <source>
        <dbReference type="ARBA" id="ARBA00023136"/>
    </source>
</evidence>
<dbReference type="Pfam" id="PF12704">
    <property type="entry name" value="MacB_PCD"/>
    <property type="match status" value="2"/>
</dbReference>
<feature type="transmembrane region" description="Helical" evidence="6">
    <location>
        <begin position="355"/>
        <end position="378"/>
    </location>
</feature>
<evidence type="ECO:0000313" key="9">
    <source>
        <dbReference type="EMBL" id="MBT1706631.1"/>
    </source>
</evidence>
<feature type="domain" description="ABC3 transporter permease C-terminal" evidence="7">
    <location>
        <begin position="310"/>
        <end position="425"/>
    </location>
</feature>
<sequence length="824" mass="92044">MIQTMFSRAYRSFLKNKFFSLLNMLGLAIGMAVFLLIAQYVKFETGYEDFVPEGDNTYRLTLDTYNGPEHVRSTAENFPAAGPALAATLPEIENYARLYNMGFKNNVVITNEEALPPIAIKQRRFLYADAAFLSMMGYTLTSGDVNTALAEANTAVITRELAHRYFGNEDPIGKTLRMQDDDNNNELVHITGVVPTVPDNTHLKFDILFSYKTLFTRTRPDRPDFGVARYDNSWRRNDMYTIMKLRPGTDPRTVEAKLPAIIAEKVPDLKERNERYVMTLQPLRDIHLTSRLSDEVEANGDESIVNFMGLIGLFVLAIAWINYVNLSTAKALERAKEVGVRKVMGAARFQLIRQFLAESAIVNLLSVLVALAVVGAALPSFNTLSGLALKPTHLFQPWFIVLVLILWATGTILSGFYPAIVLSSFKPATILKGKLKNSTRGIVLRRALVVFQFMASVALIAGTFIVYTQLNFMMSRDIGVNIDQVLVVERPGVMPEQRESAIDVFNNELRKDPAIQSVASSTTVPGAQREWKAQIKRYGEANDKSATVILNAMDYNFTDVFKMKLLAGRTFSESYVQDPDTSLVITASAAKALGFKTPAEAIGQPLTFSDYDFNSIIVGVVNDYHQLSLKQTITPVVFQCSAYDGEFYSVRITTDHDNLERTLSNVRAAYEKSFPGNPFDYFFLDDYFNRQYKNERQFGVLFTTFATLALVIGCLGLLGLSAYTAVQRTKEIGIRKVLGSSEGGIFVLLSKDYVRLIALSIVLSVPLVYFLMNSWLQRFAYHTSISPFAFIGAGAIVLLISLLTVSIQTLRAARTNPVDSLRYE</sequence>
<gene>
    <name evidence="9" type="ORF">KK062_00270</name>
</gene>
<evidence type="ECO:0000313" key="10">
    <source>
        <dbReference type="Proteomes" id="UP001319080"/>
    </source>
</evidence>
<organism evidence="9 10">
    <name type="scientific">Dawidia cretensis</name>
    <dbReference type="NCBI Taxonomy" id="2782350"/>
    <lineage>
        <taxon>Bacteria</taxon>
        <taxon>Pseudomonadati</taxon>
        <taxon>Bacteroidota</taxon>
        <taxon>Cytophagia</taxon>
        <taxon>Cytophagales</taxon>
        <taxon>Chryseotaleaceae</taxon>
        <taxon>Dawidia</taxon>
    </lineage>
</organism>
<accession>A0AAP2GMP1</accession>
<evidence type="ECO:0000259" key="8">
    <source>
        <dbReference type="Pfam" id="PF12704"/>
    </source>
</evidence>
<evidence type="ECO:0000256" key="3">
    <source>
        <dbReference type="ARBA" id="ARBA00022692"/>
    </source>
</evidence>
<dbReference type="PANTHER" id="PTHR30572">
    <property type="entry name" value="MEMBRANE COMPONENT OF TRANSPORTER-RELATED"/>
    <property type="match status" value="1"/>
</dbReference>
<dbReference type="InterPro" id="IPR003838">
    <property type="entry name" value="ABC3_permease_C"/>
</dbReference>
<keyword evidence="5 6" id="KW-0472">Membrane</keyword>
<feature type="transmembrane region" description="Helical" evidence="6">
    <location>
        <begin position="304"/>
        <end position="326"/>
    </location>
</feature>
<feature type="transmembrane region" description="Helical" evidence="6">
    <location>
        <begin position="443"/>
        <end position="467"/>
    </location>
</feature>
<feature type="transmembrane region" description="Helical" evidence="6">
    <location>
        <begin position="21"/>
        <end position="41"/>
    </location>
</feature>
<keyword evidence="3 6" id="KW-0812">Transmembrane</keyword>
<evidence type="ECO:0000256" key="2">
    <source>
        <dbReference type="ARBA" id="ARBA00022475"/>
    </source>
</evidence>
<feature type="domain" description="MacB-like periplasmic core" evidence="8">
    <location>
        <begin position="20"/>
        <end position="260"/>
    </location>
</feature>
<keyword evidence="4 6" id="KW-1133">Transmembrane helix</keyword>
<feature type="transmembrane region" description="Helical" evidence="6">
    <location>
        <begin position="753"/>
        <end position="772"/>
    </location>
</feature>
<evidence type="ECO:0000259" key="7">
    <source>
        <dbReference type="Pfam" id="PF02687"/>
    </source>
</evidence>
<feature type="transmembrane region" description="Helical" evidence="6">
    <location>
        <begin position="784"/>
        <end position="805"/>
    </location>
</feature>
<dbReference type="GO" id="GO:0005886">
    <property type="term" value="C:plasma membrane"/>
    <property type="evidence" value="ECO:0007669"/>
    <property type="project" value="UniProtKB-SubCell"/>
</dbReference>
<feature type="domain" description="MacB-like periplasmic core" evidence="8">
    <location>
        <begin position="456"/>
        <end position="624"/>
    </location>
</feature>
<comment type="caution">
    <text evidence="9">The sequence shown here is derived from an EMBL/GenBank/DDBJ whole genome shotgun (WGS) entry which is preliminary data.</text>
</comment>
<feature type="transmembrane region" description="Helical" evidence="6">
    <location>
        <begin position="698"/>
        <end position="726"/>
    </location>
</feature>
<dbReference type="AlphaFoldDB" id="A0AAP2GMP1"/>
<keyword evidence="10" id="KW-1185">Reference proteome</keyword>
<dbReference type="PANTHER" id="PTHR30572:SF18">
    <property type="entry name" value="ABC-TYPE MACROLIDE FAMILY EXPORT SYSTEM PERMEASE COMPONENT 2"/>
    <property type="match status" value="1"/>
</dbReference>
<keyword evidence="2" id="KW-1003">Cell membrane</keyword>